<dbReference type="GeneID" id="25266282"/>
<evidence type="ECO:0000256" key="1">
    <source>
        <dbReference type="SAM" id="MobiDB-lite"/>
    </source>
</evidence>
<name>A0A066WQV1_TILAU</name>
<dbReference type="STRING" id="1037660.A0A066WQV1"/>
<dbReference type="Gene3D" id="2.60.40.640">
    <property type="match status" value="1"/>
</dbReference>
<dbReference type="InterPro" id="IPR014752">
    <property type="entry name" value="Arrestin-like_C"/>
</dbReference>
<dbReference type="Proteomes" id="UP000027361">
    <property type="component" value="Unassembled WGS sequence"/>
</dbReference>
<proteinExistence type="predicted"/>
<dbReference type="EMBL" id="JMSN01000002">
    <property type="protein sequence ID" value="KDN53359.1"/>
    <property type="molecule type" value="Genomic_DNA"/>
</dbReference>
<organism evidence="2 3">
    <name type="scientific">Tilletiaria anomala (strain ATCC 24038 / CBS 436.72 / UBC 951)</name>
    <dbReference type="NCBI Taxonomy" id="1037660"/>
    <lineage>
        <taxon>Eukaryota</taxon>
        <taxon>Fungi</taxon>
        <taxon>Dikarya</taxon>
        <taxon>Basidiomycota</taxon>
        <taxon>Ustilaginomycotina</taxon>
        <taxon>Exobasidiomycetes</taxon>
        <taxon>Georgefischeriales</taxon>
        <taxon>Tilletiariaceae</taxon>
        <taxon>Tilletiaria</taxon>
    </lineage>
</organism>
<dbReference type="OrthoDB" id="3365616at2759"/>
<comment type="caution">
    <text evidence="2">The sequence shown here is derived from an EMBL/GenBank/DDBJ whole genome shotgun (WGS) entry which is preliminary data.</text>
</comment>
<evidence type="ECO:0000313" key="3">
    <source>
        <dbReference type="Proteomes" id="UP000027361"/>
    </source>
</evidence>
<keyword evidence="3" id="KW-1185">Reference proteome</keyword>
<sequence>MSQRDRLFQSLNLARQQVLDGVEEFRDGVTQRFDGPLGSRLQPQSRASGPPSSTAHGQGASDLQRNNTLPLYSSRNTGPPVPAQALHAPPGQSQREVDVMRASSRRAGGRSETGAAGVDGLKTVHTYSGAGGRAILELHTAPQQTPTYMGGSVERGRGAMVGRLCFTPKPQEKISHITLKLKAVVRVRVPVVNPNAPGPAQIAARSPVVEQTMEREVLLLQLEQSLYQARPDNKEKYFEMPASAAHDSTVTWPFQFDIPVEDRGGRAFPVSYVLMGDEAARPQPKGYEPRGASLISVGRGLLSSLKNVGQSAADANEWASVKWYLKATIGRPGMLETNDRIFAPFTYLPPPPRNMFELLDRRARTPAQLRENTPFEQLMESSRTWQAIDIGTDGAEKARPGLLGSLFGVSGRAKQMSDWTLEMPSSPAVFTLQGSIPFYICSKAPRELGAPLIISLFKRITLVSRSTQGSDVRKVCGARIATSPTVLKSQRSGVVTYRWKGVLDIPPTCGPCFDSQILSLEYFIGIQERLDTPCIYAKPIVLMCAPPRLICTSAPSPATGTLAQLAVSSGSGLGTGSEKARPTAAPQAPPHWPDAATASSSAAPTPPPPPHSAPDSETNTASSATSQAPLPLSDEAGLFDELNVEGMQVDLPPSYFEATGFRDAD</sequence>
<dbReference type="RefSeq" id="XP_013246198.1">
    <property type="nucleotide sequence ID" value="XM_013390744.1"/>
</dbReference>
<dbReference type="HOGENOM" id="CLU_412876_0_0_1"/>
<dbReference type="PANTHER" id="PTHR48125:SF10">
    <property type="entry name" value="OS12G0136300 PROTEIN"/>
    <property type="match status" value="1"/>
</dbReference>
<reference evidence="2 3" key="1">
    <citation type="submission" date="2014-05" db="EMBL/GenBank/DDBJ databases">
        <title>Draft genome sequence of a rare smut relative, Tilletiaria anomala UBC 951.</title>
        <authorList>
            <consortium name="DOE Joint Genome Institute"/>
            <person name="Toome M."/>
            <person name="Kuo A."/>
            <person name="Henrissat B."/>
            <person name="Lipzen A."/>
            <person name="Tritt A."/>
            <person name="Yoshinaga Y."/>
            <person name="Zane M."/>
            <person name="Barry K."/>
            <person name="Grigoriev I.V."/>
            <person name="Spatafora J.W."/>
            <person name="Aimea M.C."/>
        </authorList>
    </citation>
    <scope>NUCLEOTIDE SEQUENCE [LARGE SCALE GENOMIC DNA]</scope>
    <source>
        <strain evidence="2 3">UBC 951</strain>
    </source>
</reference>
<feature type="region of interest" description="Disordered" evidence="1">
    <location>
        <begin position="30"/>
        <end position="117"/>
    </location>
</feature>
<gene>
    <name evidence="2" type="ORF">K437DRAFT_271591</name>
</gene>
<accession>A0A066WQV1</accession>
<dbReference type="OMA" id="EWASVKW"/>
<dbReference type="InParanoid" id="A0A066WQV1"/>
<protein>
    <submittedName>
        <fullName evidence="2">Uncharacterized protein</fullName>
    </submittedName>
</protein>
<feature type="compositionally biased region" description="Polar residues" evidence="1">
    <location>
        <begin position="41"/>
        <end position="77"/>
    </location>
</feature>
<feature type="compositionally biased region" description="Polar residues" evidence="1">
    <location>
        <begin position="617"/>
        <end position="628"/>
    </location>
</feature>
<feature type="region of interest" description="Disordered" evidence="1">
    <location>
        <begin position="568"/>
        <end position="636"/>
    </location>
</feature>
<dbReference type="AlphaFoldDB" id="A0A066WQV1"/>
<feature type="compositionally biased region" description="Low complexity" evidence="1">
    <location>
        <begin position="593"/>
        <end position="603"/>
    </location>
</feature>
<dbReference type="PANTHER" id="PTHR48125">
    <property type="entry name" value="LP07818P1"/>
    <property type="match status" value="1"/>
</dbReference>
<evidence type="ECO:0000313" key="2">
    <source>
        <dbReference type="EMBL" id="KDN53359.1"/>
    </source>
</evidence>